<dbReference type="Gene3D" id="3.40.50.2300">
    <property type="match status" value="1"/>
</dbReference>
<dbReference type="Proteomes" id="UP000001208">
    <property type="component" value="Chromosome"/>
</dbReference>
<dbReference type="GO" id="GO:0000160">
    <property type="term" value="P:phosphorelay signal transduction system"/>
    <property type="evidence" value="ECO:0007669"/>
    <property type="project" value="InterPro"/>
</dbReference>
<dbReference type="Gene3D" id="3.30.450.30">
    <property type="entry name" value="Dynein light chain 2a, cytoplasmic"/>
    <property type="match status" value="1"/>
</dbReference>
<organism evidence="3 4">
    <name type="scientific">Chloroherpeton thalassium (strain ATCC 35110 / GB-78)</name>
    <dbReference type="NCBI Taxonomy" id="517418"/>
    <lineage>
        <taxon>Bacteria</taxon>
        <taxon>Pseudomonadati</taxon>
        <taxon>Chlorobiota</taxon>
        <taxon>Chlorobiia</taxon>
        <taxon>Chlorobiales</taxon>
        <taxon>Chloroherpetonaceae</taxon>
        <taxon>Chloroherpeton</taxon>
    </lineage>
</organism>
<feature type="domain" description="Response regulatory" evidence="2">
    <location>
        <begin position="14"/>
        <end position="129"/>
    </location>
</feature>
<dbReference type="AlphaFoldDB" id="B3QWP8"/>
<dbReference type="OrthoDB" id="9789181at2"/>
<gene>
    <name evidence="3" type="ordered locus">Ctha_2358</name>
</gene>
<dbReference type="PANTHER" id="PTHR43228">
    <property type="entry name" value="TWO-COMPONENT RESPONSE REGULATOR"/>
    <property type="match status" value="1"/>
</dbReference>
<dbReference type="InterPro" id="IPR025497">
    <property type="entry name" value="PatA-like_N"/>
</dbReference>
<dbReference type="SUPFAM" id="SSF52172">
    <property type="entry name" value="CheY-like"/>
    <property type="match status" value="1"/>
</dbReference>
<dbReference type="KEGG" id="cts:Ctha_2358"/>
<protein>
    <submittedName>
        <fullName evidence="3">Response regulator receiver protein</fullName>
    </submittedName>
</protein>
<dbReference type="eggNOG" id="COG2204">
    <property type="taxonomic scope" value="Bacteria"/>
</dbReference>
<feature type="modified residue" description="4-aspartylphosphate" evidence="1">
    <location>
        <position position="64"/>
    </location>
</feature>
<keyword evidence="1" id="KW-0597">Phosphoprotein</keyword>
<reference evidence="3 4" key="1">
    <citation type="submission" date="2008-06" db="EMBL/GenBank/DDBJ databases">
        <title>Complete sequence of Chloroherpeton thalassium ATCC 35110.</title>
        <authorList>
            <consortium name="US DOE Joint Genome Institute"/>
            <person name="Lucas S."/>
            <person name="Copeland A."/>
            <person name="Lapidus A."/>
            <person name="Glavina del Rio T."/>
            <person name="Dalin E."/>
            <person name="Tice H."/>
            <person name="Bruce D."/>
            <person name="Goodwin L."/>
            <person name="Pitluck S."/>
            <person name="Schmutz J."/>
            <person name="Larimer F."/>
            <person name="Land M."/>
            <person name="Hauser L."/>
            <person name="Kyrpides N."/>
            <person name="Mikhailova N."/>
            <person name="Liu Z."/>
            <person name="Li T."/>
            <person name="Zhao F."/>
            <person name="Overmann J."/>
            <person name="Bryant D.A."/>
            <person name="Richardson P."/>
        </authorList>
    </citation>
    <scope>NUCLEOTIDE SEQUENCE [LARGE SCALE GENOMIC DNA]</scope>
    <source>
        <strain evidence="4">ATCC 35110 / GB-78</strain>
    </source>
</reference>
<dbReference type="STRING" id="517418.Ctha_2358"/>
<name>B3QWP8_CHLT3</name>
<dbReference type="Pfam" id="PF00072">
    <property type="entry name" value="Response_reg"/>
    <property type="match status" value="1"/>
</dbReference>
<dbReference type="SMART" id="SM00448">
    <property type="entry name" value="REC"/>
    <property type="match status" value="1"/>
</dbReference>
<proteinExistence type="predicted"/>
<dbReference type="InterPro" id="IPR011006">
    <property type="entry name" value="CheY-like_superfamily"/>
</dbReference>
<dbReference type="EMBL" id="CP001100">
    <property type="protein sequence ID" value="ACF14808.1"/>
    <property type="molecule type" value="Genomic_DNA"/>
</dbReference>
<evidence type="ECO:0000313" key="4">
    <source>
        <dbReference type="Proteomes" id="UP000001208"/>
    </source>
</evidence>
<evidence type="ECO:0000259" key="2">
    <source>
        <dbReference type="PROSITE" id="PS50110"/>
    </source>
</evidence>
<keyword evidence="4" id="KW-1185">Reference proteome</keyword>
<evidence type="ECO:0000313" key="3">
    <source>
        <dbReference type="EMBL" id="ACF14808.1"/>
    </source>
</evidence>
<dbReference type="PANTHER" id="PTHR43228:SF1">
    <property type="entry name" value="TWO-COMPONENT RESPONSE REGULATOR ARR22"/>
    <property type="match status" value="1"/>
</dbReference>
<dbReference type="PROSITE" id="PS50110">
    <property type="entry name" value="RESPONSE_REGULATORY"/>
    <property type="match status" value="1"/>
</dbReference>
<sequence length="395" mass="43763">MSPSAAESEEAKRRVLVVDDEQSIAMGILKMLHQNNLYSASHAPNGEKALEFLSNAPYDLVITDIRMPGMNGIDLLKHVRSHYPNIGVIIMTAYGSPEVQDEASRRGSLSYIEKPFDLSKLQSIIEDFFSKKNIKHDAADDPQPEESVQGIIPGLQLMDVVQMNCLSRMTCTLLIKSSGEVKQGIICFKKGNITHAETHSASGTRSGKDAFFELASWQGGSFDTIQEVPDTVTIVDSWEQLLIESMQYVSDVTEDTDAKTPKVRPKVKEEIHSEAESGDTSKMLDRIMDGAEAHAVYMITSDGFVIDKRLKEEQLDLVKSSDEIAKILPNILSVSQAINAGKLHEINFRFANSIMMIRNVEDSDLLIIVISPSSVPSGNMYKSILKESENLKKII</sequence>
<dbReference type="HOGENOM" id="CLU_697732_0_0_10"/>
<dbReference type="InterPro" id="IPR001789">
    <property type="entry name" value="Sig_transdc_resp-reg_receiver"/>
</dbReference>
<accession>B3QWP8</accession>
<evidence type="ECO:0000256" key="1">
    <source>
        <dbReference type="PROSITE-ProRule" id="PRU00169"/>
    </source>
</evidence>
<dbReference type="RefSeq" id="WP_012500890.1">
    <property type="nucleotide sequence ID" value="NC_011026.1"/>
</dbReference>
<dbReference type="SUPFAM" id="SSF103196">
    <property type="entry name" value="Roadblock/LC7 domain"/>
    <property type="match status" value="1"/>
</dbReference>
<dbReference type="Pfam" id="PF14332">
    <property type="entry name" value="DUF4388"/>
    <property type="match status" value="1"/>
</dbReference>
<dbReference type="InterPro" id="IPR052048">
    <property type="entry name" value="ST_Response_Regulator"/>
</dbReference>
<dbReference type="CDD" id="cd00156">
    <property type="entry name" value="REC"/>
    <property type="match status" value="1"/>
</dbReference>